<keyword evidence="5" id="KW-1185">Reference proteome</keyword>
<evidence type="ECO:0000256" key="1">
    <source>
        <dbReference type="ARBA" id="ARBA00006265"/>
    </source>
</evidence>
<dbReference type="STRING" id="7868.ENSCMIP00000004638"/>
<dbReference type="AlphaFoldDB" id="A0A4W3GLG9"/>
<reference evidence="5" key="2">
    <citation type="journal article" date="2007" name="PLoS Biol.">
        <title>Survey sequencing and comparative analysis of the elephant shark (Callorhinchus milii) genome.</title>
        <authorList>
            <person name="Venkatesh B."/>
            <person name="Kirkness E.F."/>
            <person name="Loh Y.H."/>
            <person name="Halpern A.L."/>
            <person name="Lee A.P."/>
            <person name="Johnson J."/>
            <person name="Dandona N."/>
            <person name="Viswanathan L.D."/>
            <person name="Tay A."/>
            <person name="Venter J.C."/>
            <person name="Strausberg R.L."/>
            <person name="Brenner S."/>
        </authorList>
    </citation>
    <scope>NUCLEOTIDE SEQUENCE [LARGE SCALE GENOMIC DNA]</scope>
</reference>
<dbReference type="SMART" id="SM00360">
    <property type="entry name" value="RRM"/>
    <property type="match status" value="1"/>
</dbReference>
<dbReference type="InterPro" id="IPR035979">
    <property type="entry name" value="RBD_domain_sf"/>
</dbReference>
<dbReference type="PANTHER" id="PTHR23204">
    <property type="entry name" value="CLEAVAGE AND POLYADENYLATION SPECIFIC FACTOR"/>
    <property type="match status" value="1"/>
</dbReference>
<dbReference type="Ensembl" id="ENSCMIT00000004809.1">
    <property type="protein sequence ID" value="ENSCMIP00000004638.1"/>
    <property type="gene ID" value="ENSCMIG00000002754.1"/>
</dbReference>
<organism evidence="4 5">
    <name type="scientific">Callorhinchus milii</name>
    <name type="common">Ghost shark</name>
    <dbReference type="NCBI Taxonomy" id="7868"/>
    <lineage>
        <taxon>Eukaryota</taxon>
        <taxon>Metazoa</taxon>
        <taxon>Chordata</taxon>
        <taxon>Craniata</taxon>
        <taxon>Vertebrata</taxon>
        <taxon>Chondrichthyes</taxon>
        <taxon>Holocephali</taxon>
        <taxon>Chimaeriformes</taxon>
        <taxon>Callorhinchidae</taxon>
        <taxon>Callorhinchus</taxon>
    </lineage>
</organism>
<feature type="compositionally biased region" description="Basic and acidic residues" evidence="2">
    <location>
        <begin position="413"/>
        <end position="422"/>
    </location>
</feature>
<evidence type="ECO:0000313" key="4">
    <source>
        <dbReference type="Ensembl" id="ENSCMIP00000004638.1"/>
    </source>
</evidence>
<reference evidence="5" key="1">
    <citation type="journal article" date="2006" name="Science">
        <title>Ancient noncoding elements conserved in the human genome.</title>
        <authorList>
            <person name="Venkatesh B."/>
            <person name="Kirkness E.F."/>
            <person name="Loh Y.H."/>
            <person name="Halpern A.L."/>
            <person name="Lee A.P."/>
            <person name="Johnson J."/>
            <person name="Dandona N."/>
            <person name="Viswanathan L.D."/>
            <person name="Tay A."/>
            <person name="Venter J.C."/>
            <person name="Strausberg R.L."/>
            <person name="Brenner S."/>
        </authorList>
    </citation>
    <scope>NUCLEOTIDE SEQUENCE [LARGE SCALE GENOMIC DNA]</scope>
</reference>
<gene>
    <name evidence="4" type="primary">LOC103182486</name>
</gene>
<accession>A0A4W3GLG9</accession>
<sequence length="551" mass="62795">MGCAKMAVLLKMAGELGEELLDAESAGEGGSRQQLEIESEEQKDLYDDLINDIIGVPLNNGLVPKETPFDFVPAPKSFNITIQTKPVVVSKPALPQRIEIPCSEEKVLLIGNLTWWTTNDDIMAAIRTAGICNVDRIKFYEVQKGGQSKGFVKVCLSSDWDLNRLLEMLPKKEIHGRIPDVRCFTMSNRQYFEMQFINAMENSKLHLPDEEGQEDYDKDDPEKSDNESLPDALEEATEDPDFEEETPSPFQQPVVKLISEACHPPCPPPPNVMLRHLIPLGLPAGNLLPPGLIRHSQTLNTPHGNLPTFLTPVSTGQTVLDSSTNPQQGYCAYTLDYRIPRREMHFPEKSPNTMEFVTEINRTQNFPPSDGSVVSKDGHSNDYGTLIKLVSLVKQSKAIAQDGYRDSPNCTPEKPHNEEPKPKPHASGSWEKELSRKREKRRSGERSGSRRDRSRSPGSHERYYREREPDYDRGRQHSHQRDHSPHRDYYPERNREQRDSCGKDRPCDSPRYSSRSNESWDKYPPKTSQGQDYTQEKYCGIKPDKDRNYRF</sequence>
<reference evidence="4" key="5">
    <citation type="submission" date="2025-09" db="UniProtKB">
        <authorList>
            <consortium name="Ensembl"/>
        </authorList>
    </citation>
    <scope>IDENTIFICATION</scope>
</reference>
<feature type="compositionally biased region" description="Basic and acidic residues" evidence="2">
    <location>
        <begin position="430"/>
        <end position="508"/>
    </location>
</feature>
<feature type="compositionally biased region" description="Acidic residues" evidence="2">
    <location>
        <begin position="232"/>
        <end position="246"/>
    </location>
</feature>
<dbReference type="GeneID" id="103182486"/>
<feature type="domain" description="RRM" evidence="3">
    <location>
        <begin position="107"/>
        <end position="182"/>
    </location>
</feature>
<dbReference type="GO" id="GO:0003723">
    <property type="term" value="F:RNA binding"/>
    <property type="evidence" value="ECO:0007669"/>
    <property type="project" value="InterPro"/>
</dbReference>
<name>A0A4W3GLG9_CALMI</name>
<dbReference type="KEGG" id="cmk:103182486"/>
<dbReference type="InterPro" id="IPR000504">
    <property type="entry name" value="RRM_dom"/>
</dbReference>
<dbReference type="GO" id="GO:0006397">
    <property type="term" value="P:mRNA processing"/>
    <property type="evidence" value="ECO:0007669"/>
    <property type="project" value="UniProtKB-KW"/>
</dbReference>
<dbReference type="OrthoDB" id="10065185at2759"/>
<evidence type="ECO:0000313" key="5">
    <source>
        <dbReference type="Proteomes" id="UP000314986"/>
    </source>
</evidence>
<dbReference type="GeneTree" id="ENSGT00730000110905"/>
<evidence type="ECO:0000256" key="2">
    <source>
        <dbReference type="SAM" id="MobiDB-lite"/>
    </source>
</evidence>
<reference evidence="4" key="4">
    <citation type="submission" date="2025-08" db="UniProtKB">
        <authorList>
            <consortium name="Ensembl"/>
        </authorList>
    </citation>
    <scope>IDENTIFICATION</scope>
</reference>
<dbReference type="InterPro" id="IPR034772">
    <property type="entry name" value="CPSF6/7"/>
</dbReference>
<feature type="region of interest" description="Disordered" evidence="2">
    <location>
        <begin position="400"/>
        <end position="551"/>
    </location>
</feature>
<feature type="region of interest" description="Disordered" evidence="2">
    <location>
        <begin position="209"/>
        <end position="249"/>
    </location>
</feature>
<reference evidence="5" key="3">
    <citation type="journal article" date="2014" name="Nature">
        <title>Elephant shark genome provides unique insights into gnathostome evolution.</title>
        <authorList>
            <consortium name="International Elephant Shark Genome Sequencing Consortium"/>
            <person name="Venkatesh B."/>
            <person name="Lee A.P."/>
            <person name="Ravi V."/>
            <person name="Maurya A.K."/>
            <person name="Lian M.M."/>
            <person name="Swann J.B."/>
            <person name="Ohta Y."/>
            <person name="Flajnik M.F."/>
            <person name="Sutoh Y."/>
            <person name="Kasahara M."/>
            <person name="Hoon S."/>
            <person name="Gangu V."/>
            <person name="Roy S.W."/>
            <person name="Irimia M."/>
            <person name="Korzh V."/>
            <person name="Kondrychyn I."/>
            <person name="Lim Z.W."/>
            <person name="Tay B.H."/>
            <person name="Tohari S."/>
            <person name="Kong K.W."/>
            <person name="Ho S."/>
            <person name="Lorente-Galdos B."/>
            <person name="Quilez J."/>
            <person name="Marques-Bonet T."/>
            <person name="Raney B.J."/>
            <person name="Ingham P.W."/>
            <person name="Tay A."/>
            <person name="Hillier L.W."/>
            <person name="Minx P."/>
            <person name="Boehm T."/>
            <person name="Wilson R.K."/>
            <person name="Brenner S."/>
            <person name="Warren W.C."/>
        </authorList>
    </citation>
    <scope>NUCLEOTIDE SEQUENCE [LARGE SCALE GENOMIC DNA]</scope>
</reference>
<evidence type="ECO:0000259" key="3">
    <source>
        <dbReference type="SMART" id="SM00360"/>
    </source>
</evidence>
<dbReference type="Gene3D" id="3.30.70.330">
    <property type="match status" value="1"/>
</dbReference>
<proteinExistence type="inferred from homology"/>
<dbReference type="OMA" id="GSHERYY"/>
<dbReference type="InParanoid" id="A0A4W3GLG9"/>
<dbReference type="GO" id="GO:0005634">
    <property type="term" value="C:nucleus"/>
    <property type="evidence" value="ECO:0007669"/>
    <property type="project" value="UniProtKB-SubCell"/>
</dbReference>
<dbReference type="Proteomes" id="UP000314986">
    <property type="component" value="Unassembled WGS sequence"/>
</dbReference>
<feature type="compositionally biased region" description="Basic and acidic residues" evidence="2">
    <location>
        <begin position="542"/>
        <end position="551"/>
    </location>
</feature>
<dbReference type="SUPFAM" id="SSF54928">
    <property type="entry name" value="RNA-binding domain, RBD"/>
    <property type="match status" value="1"/>
</dbReference>
<comment type="similarity">
    <text evidence="1">Belongs to the RRM CPSF6/7 family.</text>
</comment>
<feature type="compositionally biased region" description="Acidic residues" evidence="2">
    <location>
        <begin position="210"/>
        <end position="219"/>
    </location>
</feature>
<dbReference type="InterPro" id="IPR012677">
    <property type="entry name" value="Nucleotide-bd_a/b_plait_sf"/>
</dbReference>
<protein>
    <submittedName>
        <fullName evidence="4">Cleavage and polyadenylation specificity factor subunit 6-like</fullName>
    </submittedName>
</protein>